<evidence type="ECO:0000256" key="1">
    <source>
        <dbReference type="ARBA" id="ARBA00001255"/>
    </source>
</evidence>
<evidence type="ECO:0000256" key="8">
    <source>
        <dbReference type="ARBA" id="ARBA00023180"/>
    </source>
</evidence>
<evidence type="ECO:0000256" key="3">
    <source>
        <dbReference type="ARBA" id="ARBA00004613"/>
    </source>
</evidence>
<evidence type="ECO:0000259" key="12">
    <source>
        <dbReference type="Pfam" id="PF17801"/>
    </source>
</evidence>
<comment type="function">
    <text evidence="2">Hydrolyzes a variety of simple alpha-D-galactoside as well as more complex molecules such as oligosaccharides and polysaccharides.</text>
</comment>
<evidence type="ECO:0000256" key="4">
    <source>
        <dbReference type="ARBA" id="ARBA00009743"/>
    </source>
</evidence>
<dbReference type="PRINTS" id="PR00740">
    <property type="entry name" value="GLHYDRLASE27"/>
</dbReference>
<dbReference type="GO" id="GO:0005576">
    <property type="term" value="C:extracellular region"/>
    <property type="evidence" value="ECO:0007669"/>
    <property type="project" value="UniProtKB-SubCell"/>
</dbReference>
<proteinExistence type="inferred from homology"/>
<keyword evidence="5" id="KW-0964">Secreted</keyword>
<evidence type="ECO:0000256" key="10">
    <source>
        <dbReference type="RuleBase" id="RU361168"/>
    </source>
</evidence>
<dbReference type="Proteomes" id="UP000809789">
    <property type="component" value="Unassembled WGS sequence"/>
</dbReference>
<dbReference type="AlphaFoldDB" id="A0A8K0KY99"/>
<dbReference type="InterPro" id="IPR002241">
    <property type="entry name" value="Glyco_hydro_27"/>
</dbReference>
<dbReference type="SUPFAM" id="SSF51445">
    <property type="entry name" value="(Trans)glycosidases"/>
    <property type="match status" value="1"/>
</dbReference>
<feature type="signal peptide" evidence="11">
    <location>
        <begin position="1"/>
        <end position="18"/>
    </location>
</feature>
<keyword evidence="10" id="KW-1015">Disulfide bond</keyword>
<dbReference type="GO" id="GO:0005975">
    <property type="term" value="P:carbohydrate metabolic process"/>
    <property type="evidence" value="ECO:0007669"/>
    <property type="project" value="InterPro"/>
</dbReference>
<dbReference type="Gene3D" id="3.20.20.70">
    <property type="entry name" value="Aldolase class I"/>
    <property type="match status" value="1"/>
</dbReference>
<dbReference type="InterPro" id="IPR041233">
    <property type="entry name" value="Melibiase_C"/>
</dbReference>
<dbReference type="InterPro" id="IPR013785">
    <property type="entry name" value="Aldolase_TIM"/>
</dbReference>
<evidence type="ECO:0000256" key="2">
    <source>
        <dbReference type="ARBA" id="ARBA00003969"/>
    </source>
</evidence>
<dbReference type="GO" id="GO:0004557">
    <property type="term" value="F:alpha-galactosidase activity"/>
    <property type="evidence" value="ECO:0007669"/>
    <property type="project" value="UniProtKB-EC"/>
</dbReference>
<comment type="similarity">
    <text evidence="4 10">Belongs to the glycosyl hydrolase 27 family.</text>
</comment>
<keyword evidence="6 11" id="KW-0732">Signal</keyword>
<evidence type="ECO:0000313" key="13">
    <source>
        <dbReference type="EMBL" id="KAG8624813.1"/>
    </source>
</evidence>
<dbReference type="CDD" id="cd14792">
    <property type="entry name" value="GH27"/>
    <property type="match status" value="1"/>
</dbReference>
<accession>A0A8K0KY99</accession>
<organism evidence="13 14">
    <name type="scientific">Elsinoe batatas</name>
    <dbReference type="NCBI Taxonomy" id="2601811"/>
    <lineage>
        <taxon>Eukaryota</taxon>
        <taxon>Fungi</taxon>
        <taxon>Dikarya</taxon>
        <taxon>Ascomycota</taxon>
        <taxon>Pezizomycotina</taxon>
        <taxon>Dothideomycetes</taxon>
        <taxon>Dothideomycetidae</taxon>
        <taxon>Myriangiales</taxon>
        <taxon>Elsinoaceae</taxon>
        <taxon>Elsinoe</taxon>
    </lineage>
</organism>
<evidence type="ECO:0000256" key="7">
    <source>
        <dbReference type="ARBA" id="ARBA00022801"/>
    </source>
</evidence>
<dbReference type="EC" id="3.2.1.22" evidence="10"/>
<dbReference type="EMBL" id="JAESVG020000009">
    <property type="protein sequence ID" value="KAG8624813.1"/>
    <property type="molecule type" value="Genomic_DNA"/>
</dbReference>
<reference evidence="13" key="1">
    <citation type="submission" date="2021-07" db="EMBL/GenBank/DDBJ databases">
        <title>Elsinoe batatas strain:CRI-CJ2 Genome sequencing and assembly.</title>
        <authorList>
            <person name="Huang L."/>
        </authorList>
    </citation>
    <scope>NUCLEOTIDE SEQUENCE</scope>
    <source>
        <strain evidence="13">CRI-CJ2</strain>
    </source>
</reference>
<feature type="domain" description="Alpha galactosidase C-terminal" evidence="12">
    <location>
        <begin position="369"/>
        <end position="444"/>
    </location>
</feature>
<dbReference type="InterPro" id="IPR017853">
    <property type="entry name" value="GH"/>
</dbReference>
<keyword evidence="8" id="KW-0325">Glycoprotein</keyword>
<comment type="catalytic activity">
    <reaction evidence="1 10">
        <text>Hydrolysis of terminal, non-reducing alpha-D-galactose residues in alpha-D-galactosides, including galactose oligosaccharides, galactomannans and galactolipids.</text>
        <dbReference type="EC" id="3.2.1.22"/>
    </reaction>
</comment>
<name>A0A8K0KY99_9PEZI</name>
<evidence type="ECO:0000313" key="14">
    <source>
        <dbReference type="Proteomes" id="UP000809789"/>
    </source>
</evidence>
<dbReference type="OrthoDB" id="5795902at2759"/>
<evidence type="ECO:0000256" key="5">
    <source>
        <dbReference type="ARBA" id="ARBA00022525"/>
    </source>
</evidence>
<comment type="caution">
    <text evidence="13">The sequence shown here is derived from an EMBL/GenBank/DDBJ whole genome shotgun (WGS) entry which is preliminary data.</text>
</comment>
<sequence>MAVSKLLTLSTILGATTALIPQDGTTGRLPAMGWNNWNEYECNINETVFLTVGKLLIDLGLKDLGYEYVNIDDCWSNKTHPRDNVTNELVPDLEKFPLGISHVASSIHALGLKLGIYSDAGATTCAGYAGSLGYEDIDATTFASWGIDYLKYDNCAVPREWYDPYRWWPENWFGGPPAENQTIGGDSESAPIPAPEGYDWSTSPSYRRYEAMSLALGKQERTIQYSQCAWGHAHIDQWGNRTGQSWRMWGDIYPVWTGTYMWSWGLMPILNHASFFTSATDFFGRSDYDMLEVGNGNLTIEENRSHFAFWAALKSPLIVGTPLDGIKPEILQILSTKALIDFNQDPAVGESIKPYKWGVNEWGTWNQSHPAEYWSGLSSKGAHVFILNTLEEAGDREVVFAEVPELKDCGRWMVTDMWTGEEKGVFEERYTVEQLARHDTAALMFVKAEEEEKDRGRYRELKV</sequence>
<evidence type="ECO:0000256" key="9">
    <source>
        <dbReference type="ARBA" id="ARBA00023295"/>
    </source>
</evidence>
<keyword evidence="14" id="KW-1185">Reference proteome</keyword>
<comment type="subcellular location">
    <subcellularLocation>
        <location evidence="3">Secreted</location>
    </subcellularLocation>
</comment>
<dbReference type="PROSITE" id="PS00512">
    <property type="entry name" value="ALPHA_GALACTOSIDASE"/>
    <property type="match status" value="1"/>
</dbReference>
<evidence type="ECO:0000256" key="6">
    <source>
        <dbReference type="ARBA" id="ARBA00022729"/>
    </source>
</evidence>
<dbReference type="PANTHER" id="PTHR11452">
    <property type="entry name" value="ALPHA-GALACTOSIDASE/ALPHA-N-ACETYLGALACTOSAMINIDASE"/>
    <property type="match status" value="1"/>
</dbReference>
<gene>
    <name evidence="13" type="ORF">KVT40_007880</name>
</gene>
<dbReference type="InterPro" id="IPR013780">
    <property type="entry name" value="Glyco_hydro_b"/>
</dbReference>
<feature type="chain" id="PRO_5035426458" description="Alpha-galactosidase" evidence="11">
    <location>
        <begin position="19"/>
        <end position="463"/>
    </location>
</feature>
<dbReference type="Pfam" id="PF16499">
    <property type="entry name" value="Melibiase_2"/>
    <property type="match status" value="2"/>
</dbReference>
<dbReference type="InterPro" id="IPR000111">
    <property type="entry name" value="Glyco_hydro_27/36_CS"/>
</dbReference>
<protein>
    <recommendedName>
        <fullName evidence="10">Alpha-galactosidase</fullName>
        <ecNumber evidence="10">3.2.1.22</ecNumber>
    </recommendedName>
    <alternativeName>
        <fullName evidence="10">Melibiase</fullName>
    </alternativeName>
</protein>
<dbReference type="Gene3D" id="2.60.40.1180">
    <property type="entry name" value="Golgi alpha-mannosidase II"/>
    <property type="match status" value="1"/>
</dbReference>
<dbReference type="SUPFAM" id="SSF51011">
    <property type="entry name" value="Glycosyl hydrolase domain"/>
    <property type="match status" value="1"/>
</dbReference>
<keyword evidence="7 10" id="KW-0378">Hydrolase</keyword>
<dbReference type="PANTHER" id="PTHR11452:SF61">
    <property type="entry name" value="ALPHA-GALACTOSIDASE B-RELATED"/>
    <property type="match status" value="1"/>
</dbReference>
<dbReference type="Pfam" id="PF17801">
    <property type="entry name" value="Melibiase_C"/>
    <property type="match status" value="1"/>
</dbReference>
<evidence type="ECO:0000256" key="11">
    <source>
        <dbReference type="SAM" id="SignalP"/>
    </source>
</evidence>
<keyword evidence="9 10" id="KW-0326">Glycosidase</keyword>